<dbReference type="Proteomes" id="UP000324222">
    <property type="component" value="Unassembled WGS sequence"/>
</dbReference>
<sequence>MASDDSLYHEPRTSLRPPPRCPRPHAPALQRPHAYSYTDRKQFMSSAVSKVLDGDREARVGRVGEEVAGGRVAAAGGGIIRPFV</sequence>
<reference evidence="2 3" key="1">
    <citation type="submission" date="2019-05" db="EMBL/GenBank/DDBJ databases">
        <title>Another draft genome of Portunus trituberculatus and its Hox gene families provides insights of decapod evolution.</title>
        <authorList>
            <person name="Jeong J.-H."/>
            <person name="Song I."/>
            <person name="Kim S."/>
            <person name="Choi T."/>
            <person name="Kim D."/>
            <person name="Ryu S."/>
            <person name="Kim W."/>
        </authorList>
    </citation>
    <scope>NUCLEOTIDE SEQUENCE [LARGE SCALE GENOMIC DNA]</scope>
    <source>
        <tissue evidence="2">Muscle</tissue>
    </source>
</reference>
<evidence type="ECO:0000313" key="3">
    <source>
        <dbReference type="Proteomes" id="UP000324222"/>
    </source>
</evidence>
<gene>
    <name evidence="2" type="ORF">E2C01_011006</name>
</gene>
<accession>A0A5B7DA45</accession>
<name>A0A5B7DA45_PORTR</name>
<comment type="caution">
    <text evidence="2">The sequence shown here is derived from an EMBL/GenBank/DDBJ whole genome shotgun (WGS) entry which is preliminary data.</text>
</comment>
<feature type="compositionally biased region" description="Pro residues" evidence="1">
    <location>
        <begin position="16"/>
        <end position="25"/>
    </location>
</feature>
<keyword evidence="3" id="KW-1185">Reference proteome</keyword>
<dbReference type="AlphaFoldDB" id="A0A5B7DA45"/>
<evidence type="ECO:0000256" key="1">
    <source>
        <dbReference type="SAM" id="MobiDB-lite"/>
    </source>
</evidence>
<protein>
    <submittedName>
        <fullName evidence="2">Uncharacterized protein</fullName>
    </submittedName>
</protein>
<dbReference type="EMBL" id="VSRR010000650">
    <property type="protein sequence ID" value="MPC18132.1"/>
    <property type="molecule type" value="Genomic_DNA"/>
</dbReference>
<proteinExistence type="predicted"/>
<evidence type="ECO:0000313" key="2">
    <source>
        <dbReference type="EMBL" id="MPC18132.1"/>
    </source>
</evidence>
<organism evidence="2 3">
    <name type="scientific">Portunus trituberculatus</name>
    <name type="common">Swimming crab</name>
    <name type="synonym">Neptunus trituberculatus</name>
    <dbReference type="NCBI Taxonomy" id="210409"/>
    <lineage>
        <taxon>Eukaryota</taxon>
        <taxon>Metazoa</taxon>
        <taxon>Ecdysozoa</taxon>
        <taxon>Arthropoda</taxon>
        <taxon>Crustacea</taxon>
        <taxon>Multicrustacea</taxon>
        <taxon>Malacostraca</taxon>
        <taxon>Eumalacostraca</taxon>
        <taxon>Eucarida</taxon>
        <taxon>Decapoda</taxon>
        <taxon>Pleocyemata</taxon>
        <taxon>Brachyura</taxon>
        <taxon>Eubrachyura</taxon>
        <taxon>Portunoidea</taxon>
        <taxon>Portunidae</taxon>
        <taxon>Portuninae</taxon>
        <taxon>Portunus</taxon>
    </lineage>
</organism>
<feature type="compositionally biased region" description="Basic and acidic residues" evidence="1">
    <location>
        <begin position="1"/>
        <end position="13"/>
    </location>
</feature>
<feature type="region of interest" description="Disordered" evidence="1">
    <location>
        <begin position="1"/>
        <end position="29"/>
    </location>
</feature>